<name>A0A3P3W8P7_9FLAO</name>
<protein>
    <submittedName>
        <fullName evidence="1">Uncharacterized protein</fullName>
    </submittedName>
</protein>
<dbReference type="Proteomes" id="UP000275719">
    <property type="component" value="Unassembled WGS sequence"/>
</dbReference>
<dbReference type="RefSeq" id="WP_125018422.1">
    <property type="nucleotide sequence ID" value="NZ_RQVQ01000010.1"/>
</dbReference>
<sequence>MVEYGIDIEIEKIRRHLLKNLGWLGVEMFGRAYKNVTKDGKLVPEVYIGNGEYKEILTSDLKSVTVFFVDSDEHTKANSLEMQTDLSVVFIVNLVKLKGNNNTRLDALVQHEVLSTLKQTTQFEISELTKGLDALKEFDTSKIKLSDMQPYHIFSVTGKIKYKINNC</sequence>
<dbReference type="EMBL" id="RQVQ01000010">
    <property type="protein sequence ID" value="RRJ91525.1"/>
    <property type="molecule type" value="Genomic_DNA"/>
</dbReference>
<dbReference type="AlphaFoldDB" id="A0A3P3W8P7"/>
<organism evidence="1 2">
    <name type="scientific">Paenimyroides tangerinum</name>
    <dbReference type="NCBI Taxonomy" id="2488728"/>
    <lineage>
        <taxon>Bacteria</taxon>
        <taxon>Pseudomonadati</taxon>
        <taxon>Bacteroidota</taxon>
        <taxon>Flavobacteriia</taxon>
        <taxon>Flavobacteriales</taxon>
        <taxon>Flavobacteriaceae</taxon>
        <taxon>Paenimyroides</taxon>
    </lineage>
</organism>
<evidence type="ECO:0000313" key="1">
    <source>
        <dbReference type="EMBL" id="RRJ91525.1"/>
    </source>
</evidence>
<gene>
    <name evidence="1" type="ORF">EG240_05835</name>
</gene>
<accession>A0A3P3W8P7</accession>
<reference evidence="1 2" key="1">
    <citation type="submission" date="2018-11" db="EMBL/GenBank/DDBJ databases">
        <title>Flavobacterium sp. nov., YIM 102701-2 draft genome.</title>
        <authorList>
            <person name="Li G."/>
            <person name="Jiang Y."/>
        </authorList>
    </citation>
    <scope>NUCLEOTIDE SEQUENCE [LARGE SCALE GENOMIC DNA]</scope>
    <source>
        <strain evidence="1 2">YIM 102701-2</strain>
    </source>
</reference>
<dbReference type="OrthoDB" id="1340686at2"/>
<proteinExistence type="predicted"/>
<keyword evidence="2" id="KW-1185">Reference proteome</keyword>
<comment type="caution">
    <text evidence="1">The sequence shown here is derived from an EMBL/GenBank/DDBJ whole genome shotgun (WGS) entry which is preliminary data.</text>
</comment>
<evidence type="ECO:0000313" key="2">
    <source>
        <dbReference type="Proteomes" id="UP000275719"/>
    </source>
</evidence>